<dbReference type="AlphaFoldDB" id="A0A1X6WKV7"/>
<dbReference type="Proteomes" id="UP000195918">
    <property type="component" value="Unassembled WGS sequence"/>
</dbReference>
<dbReference type="RefSeq" id="WP_086950609.1">
    <property type="nucleotide sequence ID" value="NZ_FWFD01000007.1"/>
</dbReference>
<dbReference type="PANTHER" id="PTHR30217:SF12">
    <property type="entry name" value="U32 FAMILY PEPTIDASE"/>
    <property type="match status" value="1"/>
</dbReference>
<dbReference type="OrthoDB" id="9807498at2"/>
<organism evidence="1 2">
    <name type="scientific">Vagococcus fluvialis bH819</name>
    <dbReference type="NCBI Taxonomy" id="1255619"/>
    <lineage>
        <taxon>Bacteria</taxon>
        <taxon>Bacillati</taxon>
        <taxon>Bacillota</taxon>
        <taxon>Bacilli</taxon>
        <taxon>Lactobacillales</taxon>
        <taxon>Enterococcaceae</taxon>
        <taxon>Vagococcus</taxon>
    </lineage>
</organism>
<reference evidence="2" key="1">
    <citation type="submission" date="2017-02" db="EMBL/GenBank/DDBJ databases">
        <authorList>
            <person name="Dridi B."/>
        </authorList>
    </citation>
    <scope>NUCLEOTIDE SEQUENCE [LARGE SCALE GENOMIC DNA]</scope>
    <source>
        <strain evidence="2">bH819</strain>
    </source>
</reference>
<evidence type="ECO:0000313" key="1">
    <source>
        <dbReference type="EMBL" id="SLM84963.1"/>
    </source>
</evidence>
<dbReference type="PANTHER" id="PTHR30217">
    <property type="entry name" value="PEPTIDASE U32 FAMILY"/>
    <property type="match status" value="1"/>
</dbReference>
<dbReference type="EMBL" id="FWFD01000007">
    <property type="protein sequence ID" value="SLM84963.1"/>
    <property type="molecule type" value="Genomic_DNA"/>
</dbReference>
<sequence length="306" mass="34947">MIEITATVESLQQAEKLVDLNIDYLYFGDATFGLRLPTHFSVEEMRQLVSLAHAKGKKVRVAVNAIMHPDKMLLIPDYLQFLEDLSVDEIVVGDPGVIHVIRRDGYKISYIYDAATMVTSSRQINFWGKRGAVGAVLAREIPYLELVDLSNNLDVFGEMLVYGATCIHQSKRPLVQNYFNFTQQEKKVDKTSQLFISEPKAEETHYSVYEDEHGTHIFATNDVNLMTEVEELEKIGLTHWKLDGIYTPGDVYVDIVSYFVEAKELILADKWNKAEAKRLTELVIAAHPKERTLDTGFYYFNPDDIK</sequence>
<protein>
    <submittedName>
        <fullName evidence="1">Peptidase, U32 family small subunit [C1]</fullName>
    </submittedName>
</protein>
<name>A0A1X6WKV7_9ENTE</name>
<evidence type="ECO:0000313" key="2">
    <source>
        <dbReference type="Proteomes" id="UP000195918"/>
    </source>
</evidence>
<dbReference type="Pfam" id="PF01136">
    <property type="entry name" value="Peptidase_U32"/>
    <property type="match status" value="1"/>
</dbReference>
<accession>A0A1X6WKV7</accession>
<dbReference type="InterPro" id="IPR001539">
    <property type="entry name" value="Peptidase_U32"/>
</dbReference>
<keyword evidence="2" id="KW-1185">Reference proteome</keyword>
<gene>
    <name evidence="1" type="ORF">FM121_02630</name>
</gene>
<proteinExistence type="predicted"/>
<dbReference type="InterPro" id="IPR051454">
    <property type="entry name" value="RNA/ubiquinone_mod_enzymes"/>
</dbReference>